<protein>
    <submittedName>
        <fullName evidence="1">OsmC-like protein</fullName>
    </submittedName>
</protein>
<sequence length="171" mass="17810">MSAAHIRQSMDQLAKHLAAHPQDAISRDKPAVATLESGLRCKAVGPKGETLITDMPAPIGGGGSAPTPGWYLRAALANCDATMIAMRAAQLGIELTELEVTVGSRSDNRGLLGDFDGAPAGPLDVQLTVRIAAPGVPEQALRDLVHWAEAHSPVGDALRRALSVQAEVRVA</sequence>
<dbReference type="SUPFAM" id="SSF82784">
    <property type="entry name" value="OsmC-like"/>
    <property type="match status" value="1"/>
</dbReference>
<dbReference type="InterPro" id="IPR015946">
    <property type="entry name" value="KH_dom-like_a/b"/>
</dbReference>
<reference evidence="2" key="1">
    <citation type="submission" date="2014-11" db="EMBL/GenBank/DDBJ databases">
        <title>Draft genome sequence of Hydrogenophaga intermedia S1.</title>
        <authorList>
            <person name="Gan H.M."/>
            <person name="Chew T.H."/>
            <person name="Stolz A."/>
        </authorList>
    </citation>
    <scope>NUCLEOTIDE SEQUENCE [LARGE SCALE GENOMIC DNA]</scope>
    <source>
        <strain evidence="2">S1</strain>
    </source>
</reference>
<dbReference type="AlphaFoldDB" id="A0A1L1PGV4"/>
<proteinExistence type="predicted"/>
<organism evidence="1 2">
    <name type="scientific">Hydrogenophaga intermedia</name>
    <dbReference type="NCBI Taxonomy" id="65786"/>
    <lineage>
        <taxon>Bacteria</taxon>
        <taxon>Pseudomonadati</taxon>
        <taxon>Pseudomonadota</taxon>
        <taxon>Betaproteobacteria</taxon>
        <taxon>Burkholderiales</taxon>
        <taxon>Comamonadaceae</taxon>
        <taxon>Hydrogenophaga</taxon>
    </lineage>
</organism>
<evidence type="ECO:0000313" key="1">
    <source>
        <dbReference type="EMBL" id="CDN89178.1"/>
    </source>
</evidence>
<evidence type="ECO:0000313" key="2">
    <source>
        <dbReference type="Proteomes" id="UP000028878"/>
    </source>
</evidence>
<dbReference type="InterPro" id="IPR036102">
    <property type="entry name" value="OsmC/Ohrsf"/>
</dbReference>
<accession>A0A1L1PGV4</accession>
<gene>
    <name evidence="1" type="ORF">BN948_03615</name>
</gene>
<dbReference type="RefSeq" id="WP_009517466.1">
    <property type="nucleotide sequence ID" value="NZ_CCAE010000036.1"/>
</dbReference>
<keyword evidence="2" id="KW-1185">Reference proteome</keyword>
<dbReference type="Pfam" id="PF02566">
    <property type="entry name" value="OsmC"/>
    <property type="match status" value="1"/>
</dbReference>
<dbReference type="PANTHER" id="PTHR35368">
    <property type="entry name" value="HYDROPEROXIDE REDUCTASE"/>
    <property type="match status" value="1"/>
</dbReference>
<dbReference type="Proteomes" id="UP000028878">
    <property type="component" value="Unassembled WGS sequence"/>
</dbReference>
<dbReference type="InterPro" id="IPR003718">
    <property type="entry name" value="OsmC/Ohr_fam"/>
</dbReference>
<dbReference type="PANTHER" id="PTHR35368:SF1">
    <property type="entry name" value="HYDROPEROXIDE REDUCTASE"/>
    <property type="match status" value="1"/>
</dbReference>
<dbReference type="Gene3D" id="3.30.300.20">
    <property type="match status" value="1"/>
</dbReference>
<name>A0A1L1PGV4_HYDIT</name>
<dbReference type="EMBL" id="CCAE010000036">
    <property type="protein sequence ID" value="CDN89178.1"/>
    <property type="molecule type" value="Genomic_DNA"/>
</dbReference>
<dbReference type="InterPro" id="IPR052924">
    <property type="entry name" value="OsmC/Ohr_hydroprdx_reductase"/>
</dbReference>